<name>A0A2C9LC68_BIOGL</name>
<evidence type="ECO:0000313" key="4">
    <source>
        <dbReference type="Proteomes" id="UP000076420"/>
    </source>
</evidence>
<evidence type="ECO:0000313" key="3">
    <source>
        <dbReference type="EnsemblMetazoa" id="BGLB029552-PA"/>
    </source>
</evidence>
<feature type="domain" description="H-type lectin" evidence="2">
    <location>
        <begin position="261"/>
        <end position="327"/>
    </location>
</feature>
<feature type="signal peptide" evidence="1">
    <location>
        <begin position="1"/>
        <end position="18"/>
    </location>
</feature>
<dbReference type="OrthoDB" id="6097050at2759"/>
<dbReference type="VEuPathDB" id="VectorBase:BGLAX_028687"/>
<feature type="chain" id="PRO_5012271222" description="H-type lectin domain-containing protein" evidence="1">
    <location>
        <begin position="19"/>
        <end position="329"/>
    </location>
</feature>
<dbReference type="KEGG" id="bgt:106080274"/>
<dbReference type="GO" id="GO:0007155">
    <property type="term" value="P:cell adhesion"/>
    <property type="evidence" value="ECO:0007669"/>
    <property type="project" value="InterPro"/>
</dbReference>
<dbReference type="InterPro" id="IPR037221">
    <property type="entry name" value="H-type_lectin_dom_sf"/>
</dbReference>
<dbReference type="GO" id="GO:0030246">
    <property type="term" value="F:carbohydrate binding"/>
    <property type="evidence" value="ECO:0007669"/>
    <property type="project" value="InterPro"/>
</dbReference>
<accession>A0A2C9LC68</accession>
<dbReference type="EnsemblMetazoa" id="BGLB029552-RA">
    <property type="protein sequence ID" value="BGLB029552-PA"/>
    <property type="gene ID" value="BGLB029552"/>
</dbReference>
<sequence>MWMYLAVPVLIMCTAVTVQESNGSSQLKLESSPGVIHPIFTKKFHLHCSVQNKNWRAKVKETTVKEVESTSDQPLWNDVDLKSPQEAKITMSQEKADFSQLLSLVVTKLDPDTDTNVTIASVTGCDDPVIEKAFLDLVEVEGSSEGSPRDGEQGYLTLTWDRPVGGDAGSFTCEAYALNKEKHPVSLYASVDVETVETTIPDLVEYVLLTDKYIFDLKSKIADFSEKMKSVTLENKQISDKMKILKKGSVQTGTVACGTDKVTFSPAFNSTPTVFTSLNTFSATLYSHNSYSMSMSMSMSVISVTKSNFVTSCSSNYNSAIFSWIAFDV</sequence>
<keyword evidence="1" id="KW-0732">Signal</keyword>
<gene>
    <name evidence="3" type="primary">106080274</name>
</gene>
<dbReference type="AlphaFoldDB" id="A0A2C9LC68"/>
<reference evidence="3" key="1">
    <citation type="submission" date="2020-05" db="UniProtKB">
        <authorList>
            <consortium name="EnsemblMetazoa"/>
        </authorList>
    </citation>
    <scope>IDENTIFICATION</scope>
    <source>
        <strain evidence="3">BB02</strain>
    </source>
</reference>
<proteinExistence type="predicted"/>
<dbReference type="Proteomes" id="UP000076420">
    <property type="component" value="Unassembled WGS sequence"/>
</dbReference>
<organism evidence="3 4">
    <name type="scientific">Biomphalaria glabrata</name>
    <name type="common">Bloodfluke planorb</name>
    <name type="synonym">Freshwater snail</name>
    <dbReference type="NCBI Taxonomy" id="6526"/>
    <lineage>
        <taxon>Eukaryota</taxon>
        <taxon>Metazoa</taxon>
        <taxon>Spiralia</taxon>
        <taxon>Lophotrochozoa</taxon>
        <taxon>Mollusca</taxon>
        <taxon>Gastropoda</taxon>
        <taxon>Heterobranchia</taxon>
        <taxon>Euthyneura</taxon>
        <taxon>Panpulmonata</taxon>
        <taxon>Hygrophila</taxon>
        <taxon>Lymnaeoidea</taxon>
        <taxon>Planorbidae</taxon>
        <taxon>Biomphalaria</taxon>
    </lineage>
</organism>
<dbReference type="InterPro" id="IPR019019">
    <property type="entry name" value="H-type_lectin_domain"/>
</dbReference>
<dbReference type="SUPFAM" id="SSF141086">
    <property type="entry name" value="Agglutinin HPA-like"/>
    <property type="match status" value="1"/>
</dbReference>
<evidence type="ECO:0000259" key="2">
    <source>
        <dbReference type="Pfam" id="PF09458"/>
    </source>
</evidence>
<evidence type="ECO:0000256" key="1">
    <source>
        <dbReference type="SAM" id="SignalP"/>
    </source>
</evidence>
<dbReference type="VEuPathDB" id="VectorBase:BGLB029552"/>
<protein>
    <recommendedName>
        <fullName evidence="2">H-type lectin domain-containing protein</fullName>
    </recommendedName>
</protein>
<dbReference type="Gene3D" id="2.60.40.2080">
    <property type="match status" value="1"/>
</dbReference>
<dbReference type="Pfam" id="PF09458">
    <property type="entry name" value="H_lectin"/>
    <property type="match status" value="1"/>
</dbReference>
<dbReference type="RefSeq" id="XP_013097074.2">
    <property type="nucleotide sequence ID" value="XM_013241620.2"/>
</dbReference>